<name>A0A7E4W4K9_PANRE</name>
<organism evidence="1 2">
    <name type="scientific">Panagrellus redivivus</name>
    <name type="common">Microworm</name>
    <dbReference type="NCBI Taxonomy" id="6233"/>
    <lineage>
        <taxon>Eukaryota</taxon>
        <taxon>Metazoa</taxon>
        <taxon>Ecdysozoa</taxon>
        <taxon>Nematoda</taxon>
        <taxon>Chromadorea</taxon>
        <taxon>Rhabditida</taxon>
        <taxon>Tylenchina</taxon>
        <taxon>Panagrolaimomorpha</taxon>
        <taxon>Panagrolaimoidea</taxon>
        <taxon>Panagrolaimidae</taxon>
        <taxon>Panagrellus</taxon>
    </lineage>
</organism>
<keyword evidence="1" id="KW-1185">Reference proteome</keyword>
<evidence type="ECO:0000313" key="1">
    <source>
        <dbReference type="Proteomes" id="UP000492821"/>
    </source>
</evidence>
<reference evidence="2" key="2">
    <citation type="submission" date="2020-10" db="UniProtKB">
        <authorList>
            <consortium name="WormBaseParasite"/>
        </authorList>
    </citation>
    <scope>IDENTIFICATION</scope>
</reference>
<sequence>MTILAQGRKRVAAVFKQKVDRYARRTGIFTSSLMKKQSKRRDGLQEEAMSYLARDRWAKYGKKSGTSKLKCKGMLAKWKVEFAEGLGYFQLAMDK</sequence>
<protein>
    <submittedName>
        <fullName evidence="2">Transposase</fullName>
    </submittedName>
</protein>
<proteinExistence type="predicted"/>
<accession>A0A7E4W4K9</accession>
<dbReference type="AlphaFoldDB" id="A0A7E4W4K9"/>
<dbReference type="Proteomes" id="UP000492821">
    <property type="component" value="Unassembled WGS sequence"/>
</dbReference>
<reference evidence="1" key="1">
    <citation type="journal article" date="2013" name="Genetics">
        <title>The draft genome and transcriptome of Panagrellus redivivus are shaped by the harsh demands of a free-living lifestyle.</title>
        <authorList>
            <person name="Srinivasan J."/>
            <person name="Dillman A.R."/>
            <person name="Macchietto M.G."/>
            <person name="Heikkinen L."/>
            <person name="Lakso M."/>
            <person name="Fracchia K.M."/>
            <person name="Antoshechkin I."/>
            <person name="Mortazavi A."/>
            <person name="Wong G."/>
            <person name="Sternberg P.W."/>
        </authorList>
    </citation>
    <scope>NUCLEOTIDE SEQUENCE [LARGE SCALE GENOMIC DNA]</scope>
    <source>
        <strain evidence="1">MT8872</strain>
    </source>
</reference>
<evidence type="ECO:0000313" key="2">
    <source>
        <dbReference type="WBParaSite" id="Pan_g6759.t1"/>
    </source>
</evidence>
<dbReference type="WBParaSite" id="Pan_g6759.t1">
    <property type="protein sequence ID" value="Pan_g6759.t1"/>
    <property type="gene ID" value="Pan_g6759"/>
</dbReference>